<accession>A0AAX2CK82</accession>
<comment type="caution">
    <text evidence="2">The sequence shown here is derived from an EMBL/GenBank/DDBJ whole genome shotgun (WGS) entry which is preliminary data.</text>
</comment>
<dbReference type="Proteomes" id="UP000242164">
    <property type="component" value="Unassembled WGS sequence"/>
</dbReference>
<dbReference type="AlphaFoldDB" id="A0AAX2CK82"/>
<protein>
    <recommendedName>
        <fullName evidence="4">Transcription elongation factor GreA/GreB N-terminal domain-containing protein</fullName>
    </recommendedName>
</protein>
<feature type="coiled-coil region" evidence="1">
    <location>
        <begin position="19"/>
        <end position="71"/>
    </location>
</feature>
<evidence type="ECO:0008006" key="4">
    <source>
        <dbReference type="Google" id="ProtNLM"/>
    </source>
</evidence>
<reference evidence="2 3" key="1">
    <citation type="submission" date="2016-08" db="EMBL/GenBank/DDBJ databases">
        <authorList>
            <person name="Loux V."/>
            <person name="Rue O."/>
        </authorList>
    </citation>
    <scope>NUCLEOTIDE SEQUENCE [LARGE SCALE GENOMIC DNA]</scope>
    <source>
        <strain evidence="2 3">AFSSA_08CEB44bac</strain>
    </source>
</reference>
<evidence type="ECO:0000313" key="3">
    <source>
        <dbReference type="Proteomes" id="UP000242164"/>
    </source>
</evidence>
<evidence type="ECO:0000256" key="1">
    <source>
        <dbReference type="SAM" id="Coils"/>
    </source>
</evidence>
<name>A0AAX2CK82_9BACI</name>
<gene>
    <name evidence="2" type="ORF">BCB44BAC_03302</name>
</gene>
<sequence>MSIERQYIEKVIVDMEKRMNHLTKMRKLHDEKLNSLEDDGTFEEGLYKGYNNAQEREMDFLKTELTFLKGALEK</sequence>
<dbReference type="EMBL" id="FMIK01000044">
    <property type="protein sequence ID" value="SCM00352.1"/>
    <property type="molecule type" value="Genomic_DNA"/>
</dbReference>
<keyword evidence="1" id="KW-0175">Coiled coil</keyword>
<evidence type="ECO:0000313" key="2">
    <source>
        <dbReference type="EMBL" id="SCM00352.1"/>
    </source>
</evidence>
<proteinExistence type="predicted"/>
<dbReference type="RefSeq" id="WP_087099139.1">
    <property type="nucleotide sequence ID" value="NZ_CP066179.1"/>
</dbReference>
<organism evidence="2 3">
    <name type="scientific">Bacillus cytotoxicus</name>
    <dbReference type="NCBI Taxonomy" id="580165"/>
    <lineage>
        <taxon>Bacteria</taxon>
        <taxon>Bacillati</taxon>
        <taxon>Bacillota</taxon>
        <taxon>Bacilli</taxon>
        <taxon>Bacillales</taxon>
        <taxon>Bacillaceae</taxon>
        <taxon>Bacillus</taxon>
        <taxon>Bacillus cereus group</taxon>
    </lineage>
</organism>